<protein>
    <recommendedName>
        <fullName evidence="3">Lipoprotein</fullName>
    </recommendedName>
</protein>
<evidence type="ECO:0000256" key="1">
    <source>
        <dbReference type="SAM" id="SignalP"/>
    </source>
</evidence>
<dbReference type="AlphaFoldDB" id="A0A0M0KMM6"/>
<name>A0A0M0KMM6_ALKHA</name>
<dbReference type="PROSITE" id="PS51257">
    <property type="entry name" value="PROKAR_LIPOPROTEIN"/>
    <property type="match status" value="1"/>
</dbReference>
<proteinExistence type="predicted"/>
<accession>A0A0M0KMM6</accession>
<organism evidence="2">
    <name type="scientific">Halalkalibacterium halodurans</name>
    <name type="common">Bacillus halodurans</name>
    <dbReference type="NCBI Taxonomy" id="86665"/>
    <lineage>
        <taxon>Bacteria</taxon>
        <taxon>Bacillati</taxon>
        <taxon>Bacillota</taxon>
        <taxon>Bacilli</taxon>
        <taxon>Bacillales</taxon>
        <taxon>Bacillaceae</taxon>
        <taxon>Halalkalibacterium (ex Joshi et al. 2022)</taxon>
    </lineage>
</organism>
<keyword evidence="1" id="KW-0732">Signal</keyword>
<gene>
    <name evidence="2" type="ORF">AMD02_12940</name>
</gene>
<evidence type="ECO:0000313" key="2">
    <source>
        <dbReference type="EMBL" id="KOO39653.1"/>
    </source>
</evidence>
<comment type="caution">
    <text evidence="2">The sequence shown here is derived from an EMBL/GenBank/DDBJ whole genome shotgun (WGS) entry which is preliminary data.</text>
</comment>
<dbReference type="RefSeq" id="WP_053431552.1">
    <property type="nucleotide sequence ID" value="NZ_LILD02000098.1"/>
</dbReference>
<sequence length="279" mass="32443">MFKQYTYLLMFILAFSLLSACASNEEAVEESNEQELIPHDDFEPLFTIGDEHPTMENLVKKGHILLNGLDVKKEVGSVYFALNELDIFQDVETDQYFLIFRVDTKNLETDHYSVFDVHEVYDMLPTETTISTNNSNKINQIEIDPNPFELYFLYPSAVLAFSEIMFPVPNNEPENIEFITLHLPETYTIEEQKVTFPDFSMDDLSNHISESFVESLLESIETEEEREASIPGDIYREGVKLLEYYPEEKPAFRVEDLTQVSEGFSIRIQTNRRLVLETR</sequence>
<dbReference type="EMBL" id="LILD01000001">
    <property type="protein sequence ID" value="KOO39653.1"/>
    <property type="molecule type" value="Genomic_DNA"/>
</dbReference>
<reference evidence="2" key="1">
    <citation type="submission" date="2015-08" db="EMBL/GenBank/DDBJ databases">
        <title>Complete DNA Sequence of Pseudomonas syringae pv. actinidiae, the Causal Agent of Kiwifruit Canker Disease.</title>
        <authorList>
            <person name="Rikkerink E.H.A."/>
            <person name="Fineran P.C."/>
        </authorList>
    </citation>
    <scope>NUCLEOTIDE SEQUENCE</scope>
    <source>
        <strain evidence="2">DSM 13666</strain>
    </source>
</reference>
<feature type="chain" id="PRO_5044367188" description="Lipoprotein" evidence="1">
    <location>
        <begin position="23"/>
        <end position="279"/>
    </location>
</feature>
<evidence type="ECO:0008006" key="3">
    <source>
        <dbReference type="Google" id="ProtNLM"/>
    </source>
</evidence>
<dbReference type="PATRIC" id="fig|136160.3.peg.3020"/>
<feature type="signal peptide" evidence="1">
    <location>
        <begin position="1"/>
        <end position="22"/>
    </location>
</feature>